<evidence type="ECO:0000256" key="1">
    <source>
        <dbReference type="SAM" id="Phobius"/>
    </source>
</evidence>
<protein>
    <submittedName>
        <fullName evidence="2">Stage III sporulation protein AF</fullName>
    </submittedName>
</protein>
<accession>A0ABU8HG59</accession>
<sequence>MSFLTEWITNIILFVLLATVVDMLLPSSVMKKYTKIVVGLLLITIILTPLFQFLASDFEEVIAKVQFQNGNDEEKVENLIEMKKKEIQASQDAYILEQMAVQMKEEAQRVLGDEQNWVITNIELQVHDLSTIPDGLSTISVFLSENNTNDEIAPVQPVSINTTTPLKKATEKWKELSQELAQIWEVETEKISIYEERRAEPDNEP</sequence>
<feature type="transmembrane region" description="Helical" evidence="1">
    <location>
        <begin position="6"/>
        <end position="25"/>
    </location>
</feature>
<dbReference type="RefSeq" id="WP_336587563.1">
    <property type="nucleotide sequence ID" value="NZ_JBBAXC010000011.1"/>
</dbReference>
<dbReference type="NCBIfam" id="TIGR02896">
    <property type="entry name" value="spore_III_AF"/>
    <property type="match status" value="1"/>
</dbReference>
<dbReference type="Pfam" id="PF09581">
    <property type="entry name" value="Spore_III_AF"/>
    <property type="match status" value="1"/>
</dbReference>
<dbReference type="InterPro" id="IPR014245">
    <property type="entry name" value="Spore_III_AF"/>
</dbReference>
<feature type="transmembrane region" description="Helical" evidence="1">
    <location>
        <begin position="37"/>
        <end position="55"/>
    </location>
</feature>
<keyword evidence="3" id="KW-1185">Reference proteome</keyword>
<dbReference type="Proteomes" id="UP001312865">
    <property type="component" value="Unassembled WGS sequence"/>
</dbReference>
<proteinExistence type="predicted"/>
<organism evidence="2 3">
    <name type="scientific">Bacillus spongiae</name>
    <dbReference type="NCBI Taxonomy" id="2683610"/>
    <lineage>
        <taxon>Bacteria</taxon>
        <taxon>Bacillati</taxon>
        <taxon>Bacillota</taxon>
        <taxon>Bacilli</taxon>
        <taxon>Bacillales</taxon>
        <taxon>Bacillaceae</taxon>
        <taxon>Bacillus</taxon>
    </lineage>
</organism>
<evidence type="ECO:0000313" key="3">
    <source>
        <dbReference type="Proteomes" id="UP001312865"/>
    </source>
</evidence>
<keyword evidence="1" id="KW-0812">Transmembrane</keyword>
<dbReference type="EMBL" id="JBBAXC010000011">
    <property type="protein sequence ID" value="MEI5908119.1"/>
    <property type="molecule type" value="Genomic_DNA"/>
</dbReference>
<comment type="caution">
    <text evidence="2">The sequence shown here is derived from an EMBL/GenBank/DDBJ whole genome shotgun (WGS) entry which is preliminary data.</text>
</comment>
<gene>
    <name evidence="2" type="primary">spoIIIAF</name>
    <name evidence="2" type="ORF">WAK64_13755</name>
</gene>
<name>A0ABU8HG59_9BACI</name>
<evidence type="ECO:0000313" key="2">
    <source>
        <dbReference type="EMBL" id="MEI5908119.1"/>
    </source>
</evidence>
<reference evidence="2 3" key="1">
    <citation type="journal article" date="2018" name="J. Microbiol.">
        <title>Bacillus spongiae sp. nov., isolated from sponge of Jeju Island.</title>
        <authorList>
            <person name="Lee G.E."/>
            <person name="Im W.T."/>
            <person name="Park J.S."/>
        </authorList>
    </citation>
    <scope>NUCLEOTIDE SEQUENCE [LARGE SCALE GENOMIC DNA]</scope>
    <source>
        <strain evidence="2 3">135PIL107-10</strain>
    </source>
</reference>
<keyword evidence="1" id="KW-0472">Membrane</keyword>
<keyword evidence="1" id="KW-1133">Transmembrane helix</keyword>